<sequence>MPSTHPAGGATAMRTPHWFAAPDTDYLWIPSFLLETLYDSPTAIGLFALIARRWLASTTAMVAMSDQDIQRYDPTLCRGSIRAAIDRLVGGGWVQVVRQRGRKTQYCPAWGKSTNTRAWSKTGTQLNRRRVRTVRLDRKLLDDYMGRIIPHERVPAVIERFGVRAHLTLADVGTYLVMQHTPHAISATPALEQLDLCYDAEALAVPTTEESLAKMELSDRGAQRLGLLNEPRPRPIMPPMVSNHLFFVPAKLARQLARQLASQHALNQEGNSAFQSAKTAVVKESTVVTGILSNLGIGDPPTPTDTTKILQAKRFCGGEFSFLENGARLMNGIDDGDTTNQRSNQQRRRRNIMSTPETPSAKRLRELNVRPQTCAELADLPLDLINACIADGQARPAVYDLAGWTVSMVRDARDHGWQVALHKRGAPPIATTADPEAMLATAKASGIFAEERDPVTVEPVATADETPSTPPPPGGGDQRVDTATACPAWIAPATWQTLSPALQHLLGRSRLQGRQVVAYDSGRQRMLADYEAQITRLVMAALLRR</sequence>
<evidence type="ECO:0008006" key="4">
    <source>
        <dbReference type="Google" id="ProtNLM"/>
    </source>
</evidence>
<dbReference type="Proteomes" id="UP001428290">
    <property type="component" value="Unassembled WGS sequence"/>
</dbReference>
<keyword evidence="3" id="KW-1185">Reference proteome</keyword>
<dbReference type="EMBL" id="BAABRU010000036">
    <property type="protein sequence ID" value="GAA5531201.1"/>
    <property type="molecule type" value="Genomic_DNA"/>
</dbReference>
<gene>
    <name evidence="2" type="ORF">Hgul01_05026</name>
</gene>
<evidence type="ECO:0000256" key="1">
    <source>
        <dbReference type="SAM" id="MobiDB-lite"/>
    </source>
</evidence>
<evidence type="ECO:0000313" key="3">
    <source>
        <dbReference type="Proteomes" id="UP001428290"/>
    </source>
</evidence>
<comment type="caution">
    <text evidence="2">The sequence shown here is derived from an EMBL/GenBank/DDBJ whole genome shotgun (WGS) entry which is preliminary data.</text>
</comment>
<organism evidence="2 3">
    <name type="scientific">Herpetosiphon gulosus</name>
    <dbReference type="NCBI Taxonomy" id="1973496"/>
    <lineage>
        <taxon>Bacteria</taxon>
        <taxon>Bacillati</taxon>
        <taxon>Chloroflexota</taxon>
        <taxon>Chloroflexia</taxon>
        <taxon>Herpetosiphonales</taxon>
        <taxon>Herpetosiphonaceae</taxon>
        <taxon>Herpetosiphon</taxon>
    </lineage>
</organism>
<feature type="region of interest" description="Disordered" evidence="1">
    <location>
        <begin position="460"/>
        <end position="479"/>
    </location>
</feature>
<name>A0ABP9X8N3_9CHLR</name>
<feature type="region of interest" description="Disordered" evidence="1">
    <location>
        <begin position="331"/>
        <end position="358"/>
    </location>
</feature>
<evidence type="ECO:0000313" key="2">
    <source>
        <dbReference type="EMBL" id="GAA5531201.1"/>
    </source>
</evidence>
<dbReference type="RefSeq" id="WP_345724778.1">
    <property type="nucleotide sequence ID" value="NZ_BAABRU010000036.1"/>
</dbReference>
<protein>
    <recommendedName>
        <fullName evidence="4">DnaA N-terminal domain-containing protein</fullName>
    </recommendedName>
</protein>
<proteinExistence type="predicted"/>
<reference evidence="2 3" key="1">
    <citation type="submission" date="2024-02" db="EMBL/GenBank/DDBJ databases">
        <title>Herpetosiphon gulosus NBRC 112829.</title>
        <authorList>
            <person name="Ichikawa N."/>
            <person name="Katano-Makiyama Y."/>
            <person name="Hidaka K."/>
        </authorList>
    </citation>
    <scope>NUCLEOTIDE SEQUENCE [LARGE SCALE GENOMIC DNA]</scope>
    <source>
        <strain evidence="2 3">NBRC 112829</strain>
    </source>
</reference>
<accession>A0ABP9X8N3</accession>